<dbReference type="EMBL" id="ML178828">
    <property type="protein sequence ID" value="TFL00575.1"/>
    <property type="molecule type" value="Genomic_DNA"/>
</dbReference>
<protein>
    <submittedName>
        <fullName evidence="1">Uncharacterized protein</fullName>
    </submittedName>
</protein>
<evidence type="ECO:0000313" key="2">
    <source>
        <dbReference type="Proteomes" id="UP000305067"/>
    </source>
</evidence>
<dbReference type="Proteomes" id="UP000305067">
    <property type="component" value="Unassembled WGS sequence"/>
</dbReference>
<dbReference type="AlphaFoldDB" id="A0A5C3QET2"/>
<name>A0A5C3QET2_9AGAR</name>
<dbReference type="STRING" id="1884261.A0A5C3QET2"/>
<organism evidence="1 2">
    <name type="scientific">Pterulicium gracile</name>
    <dbReference type="NCBI Taxonomy" id="1884261"/>
    <lineage>
        <taxon>Eukaryota</taxon>
        <taxon>Fungi</taxon>
        <taxon>Dikarya</taxon>
        <taxon>Basidiomycota</taxon>
        <taxon>Agaricomycotina</taxon>
        <taxon>Agaricomycetes</taxon>
        <taxon>Agaricomycetidae</taxon>
        <taxon>Agaricales</taxon>
        <taxon>Pleurotineae</taxon>
        <taxon>Pterulaceae</taxon>
        <taxon>Pterulicium</taxon>
    </lineage>
</organism>
<accession>A0A5C3QET2</accession>
<keyword evidence="2" id="KW-1185">Reference proteome</keyword>
<evidence type="ECO:0000313" key="1">
    <source>
        <dbReference type="EMBL" id="TFL00575.1"/>
    </source>
</evidence>
<gene>
    <name evidence="1" type="ORF">BDV98DRAFT_105144</name>
</gene>
<dbReference type="OrthoDB" id="2212237at2759"/>
<reference evidence="1 2" key="1">
    <citation type="journal article" date="2019" name="Nat. Ecol. Evol.">
        <title>Megaphylogeny resolves global patterns of mushroom evolution.</title>
        <authorList>
            <person name="Varga T."/>
            <person name="Krizsan K."/>
            <person name="Foldi C."/>
            <person name="Dima B."/>
            <person name="Sanchez-Garcia M."/>
            <person name="Sanchez-Ramirez S."/>
            <person name="Szollosi G.J."/>
            <person name="Szarkandi J.G."/>
            <person name="Papp V."/>
            <person name="Albert L."/>
            <person name="Andreopoulos W."/>
            <person name="Angelini C."/>
            <person name="Antonin V."/>
            <person name="Barry K.W."/>
            <person name="Bougher N.L."/>
            <person name="Buchanan P."/>
            <person name="Buyck B."/>
            <person name="Bense V."/>
            <person name="Catcheside P."/>
            <person name="Chovatia M."/>
            <person name="Cooper J."/>
            <person name="Damon W."/>
            <person name="Desjardin D."/>
            <person name="Finy P."/>
            <person name="Geml J."/>
            <person name="Haridas S."/>
            <person name="Hughes K."/>
            <person name="Justo A."/>
            <person name="Karasinski D."/>
            <person name="Kautmanova I."/>
            <person name="Kiss B."/>
            <person name="Kocsube S."/>
            <person name="Kotiranta H."/>
            <person name="LaButti K.M."/>
            <person name="Lechner B.E."/>
            <person name="Liimatainen K."/>
            <person name="Lipzen A."/>
            <person name="Lukacs Z."/>
            <person name="Mihaltcheva S."/>
            <person name="Morgado L.N."/>
            <person name="Niskanen T."/>
            <person name="Noordeloos M.E."/>
            <person name="Ohm R.A."/>
            <person name="Ortiz-Santana B."/>
            <person name="Ovrebo C."/>
            <person name="Racz N."/>
            <person name="Riley R."/>
            <person name="Savchenko A."/>
            <person name="Shiryaev A."/>
            <person name="Soop K."/>
            <person name="Spirin V."/>
            <person name="Szebenyi C."/>
            <person name="Tomsovsky M."/>
            <person name="Tulloss R.E."/>
            <person name="Uehling J."/>
            <person name="Grigoriev I.V."/>
            <person name="Vagvolgyi C."/>
            <person name="Papp T."/>
            <person name="Martin F.M."/>
            <person name="Miettinen O."/>
            <person name="Hibbett D.S."/>
            <person name="Nagy L.G."/>
        </authorList>
    </citation>
    <scope>NUCLEOTIDE SEQUENCE [LARGE SCALE GENOMIC DNA]</scope>
    <source>
        <strain evidence="1 2">CBS 309.79</strain>
    </source>
</reference>
<sequence>MLHLAQAWKQHRRLCGFWSGQTAALASGNFCGLCGLTGAPLRSTQCCDRLVCCGADFLDSQGCFNLHREGTMCAHHYHENHDGETWDSCQQCADDFPQEEVVVWRRCNRFNFQEDISETPFTFERSTCHRCGNTIKICVEPVIDTPSGMECGQCATKGSS</sequence>
<proteinExistence type="predicted"/>